<protein>
    <submittedName>
        <fullName evidence="2">DUF983 domain-containing protein</fullName>
    </submittedName>
</protein>
<dbReference type="OrthoDB" id="9799456at2"/>
<proteinExistence type="predicted"/>
<evidence type="ECO:0000256" key="1">
    <source>
        <dbReference type="SAM" id="Phobius"/>
    </source>
</evidence>
<keyword evidence="1" id="KW-0472">Membrane</keyword>
<gene>
    <name evidence="2" type="ORF">FHG71_07975</name>
</gene>
<sequence length="124" mass="13415">MTDGPAPRDSGQAMRRGLLGRCPNCGTGRLFAGFLRINPECPHCREPLGRYRAADGPAFITISVVGLLLIPILGWSYVALRPDPLTLALILTAAITVLTLAVLRLSKGAWVGYLWSMHEMDRGA</sequence>
<dbReference type="Proteomes" id="UP000305709">
    <property type="component" value="Unassembled WGS sequence"/>
</dbReference>
<keyword evidence="1" id="KW-1133">Transmembrane helix</keyword>
<keyword evidence="3" id="KW-1185">Reference proteome</keyword>
<keyword evidence="1" id="KW-0812">Transmembrane</keyword>
<dbReference type="EMBL" id="VDFV01000007">
    <property type="protein sequence ID" value="TNC72599.1"/>
    <property type="molecule type" value="Genomic_DNA"/>
</dbReference>
<dbReference type="InterPro" id="IPR009325">
    <property type="entry name" value="DUF983"/>
</dbReference>
<name>A0A5C4NJM9_9RHOB</name>
<evidence type="ECO:0000313" key="2">
    <source>
        <dbReference type="EMBL" id="TNC72599.1"/>
    </source>
</evidence>
<dbReference type="Pfam" id="PF06170">
    <property type="entry name" value="DUF983"/>
    <property type="match status" value="1"/>
</dbReference>
<feature type="transmembrane region" description="Helical" evidence="1">
    <location>
        <begin position="84"/>
        <end position="103"/>
    </location>
</feature>
<evidence type="ECO:0000313" key="3">
    <source>
        <dbReference type="Proteomes" id="UP000305709"/>
    </source>
</evidence>
<reference evidence="2 3" key="1">
    <citation type="submission" date="2019-06" db="EMBL/GenBank/DDBJ databases">
        <authorList>
            <person name="Jiang L."/>
        </authorList>
    </citation>
    <scope>NUCLEOTIDE SEQUENCE [LARGE SCALE GENOMIC DNA]</scope>
    <source>
        <strain evidence="2 3">YIM 48858</strain>
    </source>
</reference>
<accession>A0A5C4NJM9</accession>
<feature type="transmembrane region" description="Helical" evidence="1">
    <location>
        <begin position="58"/>
        <end position="78"/>
    </location>
</feature>
<dbReference type="RefSeq" id="WP_139081106.1">
    <property type="nucleotide sequence ID" value="NZ_VDFV01000007.1"/>
</dbReference>
<comment type="caution">
    <text evidence="2">The sequence shown here is derived from an EMBL/GenBank/DDBJ whole genome shotgun (WGS) entry which is preliminary data.</text>
</comment>
<organism evidence="2 3">
    <name type="scientific">Rubellimicrobium roseum</name>
    <dbReference type="NCBI Taxonomy" id="687525"/>
    <lineage>
        <taxon>Bacteria</taxon>
        <taxon>Pseudomonadati</taxon>
        <taxon>Pseudomonadota</taxon>
        <taxon>Alphaproteobacteria</taxon>
        <taxon>Rhodobacterales</taxon>
        <taxon>Roseobacteraceae</taxon>
        <taxon>Rubellimicrobium</taxon>
    </lineage>
</organism>
<dbReference type="AlphaFoldDB" id="A0A5C4NJM9"/>